<keyword evidence="1" id="KW-0812">Transmembrane</keyword>
<accession>A0A6G7YMM1</accession>
<evidence type="ECO:0000313" key="3">
    <source>
        <dbReference type="Proteomes" id="UP000503222"/>
    </source>
</evidence>
<dbReference type="EMBL" id="CP049869">
    <property type="protein sequence ID" value="QIK77995.1"/>
    <property type="molecule type" value="Genomic_DNA"/>
</dbReference>
<dbReference type="Proteomes" id="UP000503222">
    <property type="component" value="Chromosome"/>
</dbReference>
<organism evidence="2 3">
    <name type="scientific">Sphingomonas piscis</name>
    <dbReference type="NCBI Taxonomy" id="2714943"/>
    <lineage>
        <taxon>Bacteria</taxon>
        <taxon>Pseudomonadati</taxon>
        <taxon>Pseudomonadota</taxon>
        <taxon>Alphaproteobacteria</taxon>
        <taxon>Sphingomonadales</taxon>
        <taxon>Sphingomonadaceae</taxon>
        <taxon>Sphingomonas</taxon>
    </lineage>
</organism>
<dbReference type="RefSeq" id="WP_166410390.1">
    <property type="nucleotide sequence ID" value="NZ_CP049869.1"/>
</dbReference>
<keyword evidence="3" id="KW-1185">Reference proteome</keyword>
<evidence type="ECO:0000313" key="2">
    <source>
        <dbReference type="EMBL" id="QIK77995.1"/>
    </source>
</evidence>
<protein>
    <submittedName>
        <fullName evidence="2">Uncharacterized protein</fullName>
    </submittedName>
</protein>
<sequence>MKFLLFPGGIRGFGVMAGLAVAIVGIIYSPAALAFPHFKQIGTTKIYSEAPIPEVMAERIQRADALLAASPLTVPELRRTLVLTEGGWRWKVLAAGNWGAIALRRPFSSALLFNNADILADRVRNGAPRGGVRTLSGTIAHESVHLLTARRYGEVRLARMPEWKREGYADYVAQETSISANDEAQVREVSPNSPLLRYYAAHRRVKQLLDGDGVSVDELLSKD</sequence>
<name>A0A6G7YMM1_9SPHN</name>
<proteinExistence type="predicted"/>
<gene>
    <name evidence="2" type="ORF">G7077_02780</name>
</gene>
<keyword evidence="1" id="KW-0472">Membrane</keyword>
<feature type="transmembrane region" description="Helical" evidence="1">
    <location>
        <begin position="12"/>
        <end position="35"/>
    </location>
</feature>
<evidence type="ECO:0000256" key="1">
    <source>
        <dbReference type="SAM" id="Phobius"/>
    </source>
</evidence>
<keyword evidence="1" id="KW-1133">Transmembrane helix</keyword>
<dbReference type="KEGG" id="spii:G7077_02780"/>
<reference evidence="2 3" key="1">
    <citation type="submission" date="2020-03" db="EMBL/GenBank/DDBJ databases">
        <title>Sphingomonas sp. nov., isolated from fish.</title>
        <authorList>
            <person name="Hyun D.-W."/>
            <person name="Bae J.-W."/>
        </authorList>
    </citation>
    <scope>NUCLEOTIDE SEQUENCE [LARGE SCALE GENOMIC DNA]</scope>
    <source>
        <strain evidence="2 3">HDW15B</strain>
    </source>
</reference>
<dbReference type="AlphaFoldDB" id="A0A6G7YMM1"/>